<dbReference type="GeneID" id="14403215"/>
<keyword evidence="3" id="KW-1185">Reference proteome</keyword>
<dbReference type="HOGENOM" id="CLU_093036_0_0_2"/>
<dbReference type="OrthoDB" id="170746at2157"/>
<organism evidence="2 3">
    <name type="scientific">Natronococcus occultus SP4</name>
    <dbReference type="NCBI Taxonomy" id="694430"/>
    <lineage>
        <taxon>Archaea</taxon>
        <taxon>Methanobacteriati</taxon>
        <taxon>Methanobacteriota</taxon>
        <taxon>Stenosarchaea group</taxon>
        <taxon>Halobacteria</taxon>
        <taxon>Halobacteriales</taxon>
        <taxon>Natrialbaceae</taxon>
        <taxon>Natronococcus</taxon>
    </lineage>
</organism>
<dbReference type="STRING" id="694430.Natoc_2828"/>
<evidence type="ECO:0000256" key="1">
    <source>
        <dbReference type="SAM" id="MobiDB-lite"/>
    </source>
</evidence>
<dbReference type="InterPro" id="IPR008633">
    <property type="entry name" value="GvpH"/>
</dbReference>
<dbReference type="InterPro" id="IPR008978">
    <property type="entry name" value="HSP20-like_chaperone"/>
</dbReference>
<protein>
    <submittedName>
        <fullName evidence="2">Molecular chaperone (Small heat shock protein)</fullName>
    </submittedName>
</protein>
<feature type="region of interest" description="Disordered" evidence="1">
    <location>
        <begin position="1"/>
        <end position="22"/>
    </location>
</feature>
<gene>
    <name evidence="2" type="ORF">Natoc_2828</name>
</gene>
<reference evidence="2 3" key="1">
    <citation type="submission" date="2012-11" db="EMBL/GenBank/DDBJ databases">
        <title>FINISHED of Natronococcus occultus SP4, DSM 3396.</title>
        <authorList>
            <consortium name="DOE Joint Genome Institute"/>
            <person name="Eisen J."/>
            <person name="Huntemann M."/>
            <person name="Wei C.-L."/>
            <person name="Han J."/>
            <person name="Detter J.C."/>
            <person name="Han C."/>
            <person name="Tapia R."/>
            <person name="Chen A."/>
            <person name="Kyrpides N."/>
            <person name="Mavromatis K."/>
            <person name="Markowitz V."/>
            <person name="Szeto E."/>
            <person name="Ivanova N."/>
            <person name="Mikhailova N."/>
            <person name="Ovchinnikova G."/>
            <person name="Pagani I."/>
            <person name="Pati A."/>
            <person name="Goodwin L."/>
            <person name="Nordberg H.P."/>
            <person name="Cantor M.N."/>
            <person name="Hua S.X."/>
            <person name="Woyke T."/>
            <person name="Eisen J."/>
            <person name="Klenk H.-P."/>
            <person name="Klenk H.-P."/>
        </authorList>
    </citation>
    <scope>NUCLEOTIDE SEQUENCE [LARGE SCALE GENOMIC DNA]</scope>
    <source>
        <strain evidence="2 3">SP4</strain>
    </source>
</reference>
<accession>L0JZV5</accession>
<keyword evidence="2" id="KW-0346">Stress response</keyword>
<evidence type="ECO:0000313" key="3">
    <source>
        <dbReference type="Proteomes" id="UP000010878"/>
    </source>
</evidence>
<dbReference type="Proteomes" id="UP000010878">
    <property type="component" value="Chromosome"/>
</dbReference>
<feature type="compositionally biased region" description="Basic and acidic residues" evidence="1">
    <location>
        <begin position="1"/>
        <end position="17"/>
    </location>
</feature>
<dbReference type="RefSeq" id="WP_015322026.1">
    <property type="nucleotide sequence ID" value="NC_019974.1"/>
</dbReference>
<name>L0JZV5_9EURY</name>
<feature type="compositionally biased region" description="Basic and acidic residues" evidence="1">
    <location>
        <begin position="67"/>
        <end position="81"/>
    </location>
</feature>
<dbReference type="SUPFAM" id="SSF49764">
    <property type="entry name" value="HSP20-like chaperones"/>
    <property type="match status" value="1"/>
</dbReference>
<dbReference type="AlphaFoldDB" id="L0JZV5"/>
<feature type="region of interest" description="Disordered" evidence="1">
    <location>
        <begin position="67"/>
        <end position="103"/>
    </location>
</feature>
<dbReference type="EMBL" id="CP003929">
    <property type="protein sequence ID" value="AGB38587.1"/>
    <property type="molecule type" value="Genomic_DNA"/>
</dbReference>
<dbReference type="eggNOG" id="arCOG09328">
    <property type="taxonomic scope" value="Archaea"/>
</dbReference>
<dbReference type="KEGG" id="nou:Natoc_2828"/>
<evidence type="ECO:0000313" key="2">
    <source>
        <dbReference type="EMBL" id="AGB38587.1"/>
    </source>
</evidence>
<proteinExistence type="predicted"/>
<dbReference type="Pfam" id="PF05455">
    <property type="entry name" value="GvpH"/>
    <property type="match status" value="1"/>
</dbReference>
<sequence length="170" mass="18688">MSDHTNDPTEPNDDRSGSGHWLTSLLSALERLERGRSDASATGRRRGNSMRLNYDISIGSGLDRAIDRVRTDRSGSRSRSRDRPRRRRRSSSPDGHVASRRHGEELLVTADVDDAGADDITVGFDGDELVVGVSGSELDRVEVPWTERTATASFKNGVLTVVVEPTEDEQ</sequence>